<organism evidence="1 2">
    <name type="scientific">Roseivivax halodurans JCM 10272</name>
    <dbReference type="NCBI Taxonomy" id="1449350"/>
    <lineage>
        <taxon>Bacteria</taxon>
        <taxon>Pseudomonadati</taxon>
        <taxon>Pseudomonadota</taxon>
        <taxon>Alphaproteobacteria</taxon>
        <taxon>Rhodobacterales</taxon>
        <taxon>Roseobacteraceae</taxon>
        <taxon>Roseivivax</taxon>
    </lineage>
</organism>
<sequence length="66" mass="7652">MIELIFVTCLAASPTDCRERSLLYTDITPQVCMMGAQIELARWVETHPNWNIGRWSCRTVNDEHDI</sequence>
<dbReference type="OrthoDB" id="7363897at2"/>
<gene>
    <name evidence="1" type="ORF">OCH239_14910</name>
</gene>
<comment type="caution">
    <text evidence="1">The sequence shown here is derived from an EMBL/GenBank/DDBJ whole genome shotgun (WGS) entry which is preliminary data.</text>
</comment>
<protein>
    <submittedName>
        <fullName evidence="1">Uncharacterized protein</fullName>
    </submittedName>
</protein>
<dbReference type="AlphaFoldDB" id="X7ECT4"/>
<dbReference type="Proteomes" id="UP000022447">
    <property type="component" value="Unassembled WGS sequence"/>
</dbReference>
<evidence type="ECO:0000313" key="1">
    <source>
        <dbReference type="EMBL" id="ETX13006.1"/>
    </source>
</evidence>
<keyword evidence="2" id="KW-1185">Reference proteome</keyword>
<dbReference type="EMBL" id="JALZ01000041">
    <property type="protein sequence ID" value="ETX13006.1"/>
    <property type="molecule type" value="Genomic_DNA"/>
</dbReference>
<proteinExistence type="predicted"/>
<name>X7ECT4_9RHOB</name>
<reference evidence="1 2" key="1">
    <citation type="submission" date="2014-01" db="EMBL/GenBank/DDBJ databases">
        <title>Roseivivax halodurans JCM 10272 Genome Sequencing.</title>
        <authorList>
            <person name="Lai Q."/>
            <person name="Li G."/>
            <person name="Shao Z."/>
        </authorList>
    </citation>
    <scope>NUCLEOTIDE SEQUENCE [LARGE SCALE GENOMIC DNA]</scope>
    <source>
        <strain evidence="1 2">JCM 10272</strain>
    </source>
</reference>
<evidence type="ECO:0000313" key="2">
    <source>
        <dbReference type="Proteomes" id="UP000022447"/>
    </source>
</evidence>
<dbReference type="RefSeq" id="WP_037266186.1">
    <property type="nucleotide sequence ID" value="NZ_JALZ01000041.1"/>
</dbReference>
<dbReference type="eggNOG" id="ENOG5032ZDF">
    <property type="taxonomic scope" value="Bacteria"/>
</dbReference>
<dbReference type="STRING" id="1449350.OCH239_14910"/>
<accession>X7ECT4</accession>